<evidence type="ECO:0000256" key="3">
    <source>
        <dbReference type="ARBA" id="ARBA00022692"/>
    </source>
</evidence>
<dbReference type="SMART" id="SM00060">
    <property type="entry name" value="FN3"/>
    <property type="match status" value="3"/>
</dbReference>
<evidence type="ECO:0000256" key="10">
    <source>
        <dbReference type="SAM" id="Phobius"/>
    </source>
</evidence>
<reference evidence="14" key="1">
    <citation type="submission" date="2025-08" db="UniProtKB">
        <authorList>
            <consortium name="RefSeq"/>
        </authorList>
    </citation>
    <scope>IDENTIFICATION</scope>
</reference>
<comment type="subcellular location">
    <subcellularLocation>
        <location evidence="1">Membrane</location>
        <topology evidence="1">Single-pass type I membrane protein</topology>
    </subcellularLocation>
</comment>
<dbReference type="InterPro" id="IPR036116">
    <property type="entry name" value="FN3_sf"/>
</dbReference>
<evidence type="ECO:0000256" key="1">
    <source>
        <dbReference type="ARBA" id="ARBA00004479"/>
    </source>
</evidence>
<dbReference type="Gene3D" id="2.60.40.10">
    <property type="entry name" value="Immunoglobulins"/>
    <property type="match status" value="4"/>
</dbReference>
<dbReference type="GO" id="GO:0005886">
    <property type="term" value="C:plasma membrane"/>
    <property type="evidence" value="ECO:0007669"/>
    <property type="project" value="UniProtKB-ARBA"/>
</dbReference>
<dbReference type="AlphaFoldDB" id="A0A6J1V4S2"/>
<accession>A0A6J1V4S2</accession>
<dbReference type="PANTHER" id="PTHR48423">
    <property type="entry name" value="INTERLEUKIN-27 RECEPTOR SUBUNIT ALPHA"/>
    <property type="match status" value="1"/>
</dbReference>
<keyword evidence="4 11" id="KW-0732">Signal</keyword>
<feature type="transmembrane region" description="Helical" evidence="10">
    <location>
        <begin position="521"/>
        <end position="541"/>
    </location>
</feature>
<evidence type="ECO:0000256" key="9">
    <source>
        <dbReference type="ARBA" id="ARBA00023180"/>
    </source>
</evidence>
<dbReference type="PANTHER" id="PTHR48423:SF1">
    <property type="entry name" value="INTERLEUKIN-27 RECEPTOR SUBUNIT ALPHA"/>
    <property type="match status" value="1"/>
</dbReference>
<evidence type="ECO:0000256" key="5">
    <source>
        <dbReference type="ARBA" id="ARBA00022737"/>
    </source>
</evidence>
<dbReference type="Pfam" id="PF00041">
    <property type="entry name" value="fn3"/>
    <property type="match status" value="1"/>
</dbReference>
<evidence type="ECO:0000256" key="11">
    <source>
        <dbReference type="SAM" id="SignalP"/>
    </source>
</evidence>
<dbReference type="InterPro" id="IPR013783">
    <property type="entry name" value="Ig-like_fold"/>
</dbReference>
<dbReference type="InterPro" id="IPR003961">
    <property type="entry name" value="FN3_dom"/>
</dbReference>
<evidence type="ECO:0000259" key="12">
    <source>
        <dbReference type="PROSITE" id="PS50853"/>
    </source>
</evidence>
<keyword evidence="13" id="KW-1185">Reference proteome</keyword>
<comment type="similarity">
    <text evidence="2">Belongs to the type I cytokine receptor family. Type 2 subfamily.</text>
</comment>
<feature type="domain" description="Fibronectin type-III" evidence="12">
    <location>
        <begin position="426"/>
        <end position="521"/>
    </location>
</feature>
<evidence type="ECO:0000256" key="4">
    <source>
        <dbReference type="ARBA" id="ARBA00022729"/>
    </source>
</evidence>
<evidence type="ECO:0000256" key="8">
    <source>
        <dbReference type="ARBA" id="ARBA00023170"/>
    </source>
</evidence>
<evidence type="ECO:0000256" key="7">
    <source>
        <dbReference type="ARBA" id="ARBA00023136"/>
    </source>
</evidence>
<feature type="domain" description="Fibronectin type-III" evidence="12">
    <location>
        <begin position="324"/>
        <end position="425"/>
    </location>
</feature>
<feature type="domain" description="Fibronectin type-III" evidence="12">
    <location>
        <begin position="132"/>
        <end position="228"/>
    </location>
</feature>
<feature type="signal peptide" evidence="11">
    <location>
        <begin position="1"/>
        <end position="19"/>
    </location>
</feature>
<dbReference type="CTD" id="9466"/>
<dbReference type="GeneID" id="113421541"/>
<dbReference type="InterPro" id="IPR052672">
    <property type="entry name" value="Type1_Cytokine_Rcpt_Type2"/>
</dbReference>
<dbReference type="Proteomes" id="UP000504612">
    <property type="component" value="Unplaced"/>
</dbReference>
<dbReference type="KEGG" id="nss:113421541"/>
<keyword evidence="9" id="KW-0325">Glycoprotein</keyword>
<protein>
    <submittedName>
        <fullName evidence="14">Interleukin-27 receptor subunit alpha</fullName>
    </submittedName>
</protein>
<dbReference type="RefSeq" id="XP_026537745.1">
    <property type="nucleotide sequence ID" value="XM_026681960.1"/>
</dbReference>
<keyword evidence="5" id="KW-0677">Repeat</keyword>
<evidence type="ECO:0000313" key="14">
    <source>
        <dbReference type="RefSeq" id="XP_026537745.1"/>
    </source>
</evidence>
<keyword evidence="7 10" id="KW-0472">Membrane</keyword>
<keyword evidence="8 14" id="KW-0675">Receptor</keyword>
<keyword evidence="6 10" id="KW-1133">Transmembrane helix</keyword>
<proteinExistence type="inferred from homology"/>
<dbReference type="PROSITE" id="PS50853">
    <property type="entry name" value="FN3"/>
    <property type="match status" value="3"/>
</dbReference>
<keyword evidence="3 10" id="KW-0812">Transmembrane</keyword>
<dbReference type="CDD" id="cd00063">
    <property type="entry name" value="FN3"/>
    <property type="match status" value="2"/>
</dbReference>
<gene>
    <name evidence="14" type="primary">IL27RA</name>
</gene>
<name>A0A6J1V4S2_9SAUR</name>
<feature type="chain" id="PRO_5026886176" evidence="11">
    <location>
        <begin position="20"/>
        <end position="657"/>
    </location>
</feature>
<dbReference type="SUPFAM" id="SSF49265">
    <property type="entry name" value="Fibronectin type III"/>
    <property type="match status" value="3"/>
</dbReference>
<organism evidence="13 14">
    <name type="scientific">Notechis scutatus</name>
    <name type="common">mainland tiger snake</name>
    <dbReference type="NCBI Taxonomy" id="8663"/>
    <lineage>
        <taxon>Eukaryota</taxon>
        <taxon>Metazoa</taxon>
        <taxon>Chordata</taxon>
        <taxon>Craniata</taxon>
        <taxon>Vertebrata</taxon>
        <taxon>Euteleostomi</taxon>
        <taxon>Lepidosauria</taxon>
        <taxon>Squamata</taxon>
        <taxon>Bifurcata</taxon>
        <taxon>Unidentata</taxon>
        <taxon>Episquamata</taxon>
        <taxon>Toxicofera</taxon>
        <taxon>Serpentes</taxon>
        <taxon>Colubroidea</taxon>
        <taxon>Elapidae</taxon>
        <taxon>Hydrophiinae</taxon>
        <taxon>Notechis</taxon>
    </lineage>
</organism>
<sequence length="657" mass="74327">MRSRWGVAGLLLLAIKVSGLKTGDLDATMGLQCFQPFHSKFVNCSWLTWESQNANAIYVLHYESLKLGKLLPQFDQVHSVVAQMGQNWLIIERWNLTHGDEYSVWMEVRSADGIAVSKKLNFSLDELGTLCLPELDHVELDCSEATVTWKNPQWSEFHNDQSLTYAIRYKASTDHEWTYETHLDQENHELYDLKPFTCYEVQVQCIPGNKKDSRNEWSSSKSFCTCEAAPFGQVDVWQKGCISDRQNESCLLLWKALDPEVAQGTILDYEVVVQDHSKAVHRMNYNCCQALIPIAAQYVSIAARNSVKKAPWANLSLEKTDLPGPEDITVVASEGLGLNVTWKPSMDSQWVQPQEYVVEWRKEIVDSVGELLNWIRTPRSSTSALLRGNFSSKVPYLVCVYGLYAHGTTASDAVRAYFKEEVPSAGPQGLQDRKLSSTATSISWEEIPLADRNGHIIHYTLYLKHFHSGSLMVHAPINAMERNYIISDLEPGTTYKVWMTGSTSAGEGAASAVHHFSTSVFGWWIILIVVILFIASAIMLLKYRRLKGLCHKVLPRWCYEKIPDPKHSGIAAEMNEESTTPAMETLSKHSSWFSEIMDIAEISEEIPEPSPPPRAGSNTMVISGYEKRFLPTQEEILNWTEQERNTSPCFGLRERET</sequence>
<evidence type="ECO:0000313" key="13">
    <source>
        <dbReference type="Proteomes" id="UP000504612"/>
    </source>
</evidence>
<evidence type="ECO:0000256" key="2">
    <source>
        <dbReference type="ARBA" id="ARBA00008921"/>
    </source>
</evidence>
<evidence type="ECO:0000256" key="6">
    <source>
        <dbReference type="ARBA" id="ARBA00022989"/>
    </source>
</evidence>